<dbReference type="PANTHER" id="PTHR12461:SF105">
    <property type="entry name" value="HYPOXIA-INDUCIBLE FACTOR 1-ALPHA INHIBITOR"/>
    <property type="match status" value="1"/>
</dbReference>
<organism evidence="2 3">
    <name type="scientific">Effrenium voratum</name>
    <dbReference type="NCBI Taxonomy" id="2562239"/>
    <lineage>
        <taxon>Eukaryota</taxon>
        <taxon>Sar</taxon>
        <taxon>Alveolata</taxon>
        <taxon>Dinophyceae</taxon>
        <taxon>Suessiales</taxon>
        <taxon>Symbiodiniaceae</taxon>
        <taxon>Effrenium</taxon>
    </lineage>
</organism>
<dbReference type="Gene3D" id="2.60.120.10">
    <property type="entry name" value="Jelly Rolls"/>
    <property type="match status" value="1"/>
</dbReference>
<feature type="domain" description="Cupin-like" evidence="1">
    <location>
        <begin position="672"/>
        <end position="775"/>
    </location>
</feature>
<dbReference type="Pfam" id="PF13621">
    <property type="entry name" value="Cupin_8"/>
    <property type="match status" value="1"/>
</dbReference>
<dbReference type="SUPFAM" id="SSF51197">
    <property type="entry name" value="Clavaminate synthase-like"/>
    <property type="match status" value="1"/>
</dbReference>
<comment type="caution">
    <text evidence="2">The sequence shown here is derived from an EMBL/GenBank/DDBJ whole genome shotgun (WGS) entry which is preliminary data.</text>
</comment>
<protein>
    <recommendedName>
        <fullName evidence="1">Cupin-like domain-containing protein</fullName>
    </recommendedName>
</protein>
<proteinExistence type="predicted"/>
<accession>A0AA36JLN0</accession>
<dbReference type="Proteomes" id="UP001178507">
    <property type="component" value="Unassembled WGS sequence"/>
</dbReference>
<dbReference type="InterPro" id="IPR014710">
    <property type="entry name" value="RmlC-like_jellyroll"/>
</dbReference>
<evidence type="ECO:0000313" key="2">
    <source>
        <dbReference type="EMBL" id="CAJ1407847.1"/>
    </source>
</evidence>
<dbReference type="Gene3D" id="2.60.120.650">
    <property type="entry name" value="Cupin"/>
    <property type="match status" value="1"/>
</dbReference>
<reference evidence="2" key="1">
    <citation type="submission" date="2023-08" db="EMBL/GenBank/DDBJ databases">
        <authorList>
            <person name="Chen Y."/>
            <person name="Shah S."/>
            <person name="Dougan E. K."/>
            <person name="Thang M."/>
            <person name="Chan C."/>
        </authorList>
    </citation>
    <scope>NUCLEOTIDE SEQUENCE</scope>
</reference>
<dbReference type="AlphaFoldDB" id="A0AA36JLN0"/>
<gene>
    <name evidence="2" type="ORF">EVOR1521_LOCUS29451</name>
</gene>
<evidence type="ECO:0000259" key="1">
    <source>
        <dbReference type="Pfam" id="PF13621"/>
    </source>
</evidence>
<dbReference type="EMBL" id="CAUJNA010003694">
    <property type="protein sequence ID" value="CAJ1407847.1"/>
    <property type="molecule type" value="Genomic_DNA"/>
</dbReference>
<dbReference type="PANTHER" id="PTHR12461">
    <property type="entry name" value="HYPOXIA-INDUCIBLE FACTOR 1 ALPHA INHIBITOR-RELATED"/>
    <property type="match status" value="1"/>
</dbReference>
<keyword evidence="3" id="KW-1185">Reference proteome</keyword>
<name>A0AA36JLN0_9DINO</name>
<sequence length="888" mass="98674">MDARLCGSRRSFRCAALAARRRAPQSKRRQPNELLHGVPECAGSRALAAGLQALAAGRKHRAAALFLRAERVAQDQALRAAARRSVDTAAIEVPSPARREGSLLMREVAQGGRASAARAFEEVGAPAADATGRFEPWLVGGEVPRVDCQTPEGFQRALGYVARRVPVVMLNLDLMPASKRWDVEYLRSHTNEWPGMNVLRSGGENRYLYYVPEQADRDMSAFQHAPRRASADLRLSFENFLAAAQQDPQGRYYLQAPLVLRQADGRGLRETWSPGIGAELRADCESRVDRRRLEQLQDGAADGCHSASDMEEPPAEFLQDISKWTSGGPSEDVSDEEIQWMLSRRPLTAVTVQQLAHDYGEAEAQAMWKALAACGLERLRPTLRWPGVGTRWRRFVRWAQEMDPAPDTPEKALAGFARALGRVTTYRALSLDALGLRRIVEAQEIFPRGQLEVSPERLTQVVEEHGVAKVVVARLYIAHLKRLIGYDPSVSLHDDWQTTSCIASGYTGSDKKVHLFEVSVPVVESCGLRLSEVEVYAPPLLGPRYGPSKEGWFCFQAPAFPAGVYFDRTVQRTERYGLYSVPFLPQRLLRMWRFPSAAAVGEAIAAFAQRQEEMQRRCPQAWSLPETETSNAQCLVQPPEALASGRARSCLWGLAKAAVLSLDGAARKERSKGGLAQVAGEKRFLLFDPGAAEGRGAERLYPFPVAHPYDEYSMVDLEHIDSRSFPKTAMLQKRGAVACLRENEALFVPTHWWHHVQGVAPSSHAWSISVNFWFAIHRVLLEGPHPFPPHLELELARHLELLLSDVGGSASVGSLARDLLQDSQEEFAQDEAFLPLRNFVLDRLATLLGPENVAAFLSQHFPPERFQRSVVARALGEQKRSAAEPRPE</sequence>
<evidence type="ECO:0000313" key="3">
    <source>
        <dbReference type="Proteomes" id="UP001178507"/>
    </source>
</evidence>
<dbReference type="InterPro" id="IPR041667">
    <property type="entry name" value="Cupin_8"/>
</dbReference>